<evidence type="ECO:0000313" key="2">
    <source>
        <dbReference type="EMBL" id="OWZ18990.1"/>
    </source>
</evidence>
<dbReference type="AlphaFoldDB" id="A0A225WQ47"/>
<dbReference type="Pfam" id="PF03184">
    <property type="entry name" value="DDE_1"/>
    <property type="match status" value="1"/>
</dbReference>
<accession>A0A225WQ47</accession>
<feature type="domain" description="DDE-1" evidence="1">
    <location>
        <begin position="65"/>
        <end position="153"/>
    </location>
</feature>
<organism evidence="2 3">
    <name type="scientific">Phytophthora megakarya</name>
    <dbReference type="NCBI Taxonomy" id="4795"/>
    <lineage>
        <taxon>Eukaryota</taxon>
        <taxon>Sar</taxon>
        <taxon>Stramenopiles</taxon>
        <taxon>Oomycota</taxon>
        <taxon>Peronosporomycetes</taxon>
        <taxon>Peronosporales</taxon>
        <taxon>Peronosporaceae</taxon>
        <taxon>Phytophthora</taxon>
    </lineage>
</organism>
<proteinExistence type="predicted"/>
<dbReference type="OrthoDB" id="88973at2759"/>
<comment type="caution">
    <text evidence="2">The sequence shown here is derived from an EMBL/GenBank/DDBJ whole genome shotgun (WGS) entry which is preliminary data.</text>
</comment>
<evidence type="ECO:0000313" key="3">
    <source>
        <dbReference type="Proteomes" id="UP000198211"/>
    </source>
</evidence>
<sequence>MTGKTTIDVHQASATGENLRPLLVFDGVPGGPVSQEVWNPAFGDARVDHTVQKKHGLEANYTGCRLLLLDGLKVHKMDSIRAALEEQCTQVEFVPSGITGLCQPMDVAVMKPFKDTVRRFYLEYHMENPFPSSTTEKWELLLRIVAEAWEKVPRILPTGPRDAAGLFRFPEVFEDAPKVKDNE</sequence>
<dbReference type="EMBL" id="NBNE01000505">
    <property type="protein sequence ID" value="OWZ18990.1"/>
    <property type="molecule type" value="Genomic_DNA"/>
</dbReference>
<protein>
    <recommendedName>
        <fullName evidence="1">DDE-1 domain-containing protein</fullName>
    </recommendedName>
</protein>
<name>A0A225WQ47_9STRA</name>
<evidence type="ECO:0000259" key="1">
    <source>
        <dbReference type="Pfam" id="PF03184"/>
    </source>
</evidence>
<keyword evidence="3" id="KW-1185">Reference proteome</keyword>
<gene>
    <name evidence="2" type="ORF">PHMEG_0006832</name>
</gene>
<dbReference type="STRING" id="4795.A0A225WQ47"/>
<dbReference type="GO" id="GO:0003676">
    <property type="term" value="F:nucleic acid binding"/>
    <property type="evidence" value="ECO:0007669"/>
    <property type="project" value="InterPro"/>
</dbReference>
<dbReference type="InterPro" id="IPR004875">
    <property type="entry name" value="DDE_SF_endonuclease_dom"/>
</dbReference>
<reference evidence="3" key="1">
    <citation type="submission" date="2017-03" db="EMBL/GenBank/DDBJ databases">
        <title>Phytopthora megakarya and P. palmivora, two closely related causual agents of cacao black pod achieved similar genome size and gene model numbers by different mechanisms.</title>
        <authorList>
            <person name="Ali S."/>
            <person name="Shao J."/>
            <person name="Larry D.J."/>
            <person name="Kronmiller B."/>
            <person name="Shen D."/>
            <person name="Strem M.D."/>
            <person name="Melnick R.L."/>
            <person name="Guiltinan M.J."/>
            <person name="Tyler B.M."/>
            <person name="Meinhardt L.W."/>
            <person name="Bailey B.A."/>
        </authorList>
    </citation>
    <scope>NUCLEOTIDE SEQUENCE [LARGE SCALE GENOMIC DNA]</scope>
    <source>
        <strain evidence="3">zdho120</strain>
    </source>
</reference>
<dbReference type="Proteomes" id="UP000198211">
    <property type="component" value="Unassembled WGS sequence"/>
</dbReference>